<evidence type="ECO:0000313" key="3">
    <source>
        <dbReference type="Proteomes" id="UP000323632"/>
    </source>
</evidence>
<keyword evidence="3" id="KW-1185">Reference proteome</keyword>
<feature type="domain" description="DUF218" evidence="1">
    <location>
        <begin position="36"/>
        <end position="160"/>
    </location>
</feature>
<comment type="caution">
    <text evidence="2">The sequence shown here is derived from an EMBL/GenBank/DDBJ whole genome shotgun (WGS) entry which is preliminary data.</text>
</comment>
<name>A0A5M6CRD8_9BACT</name>
<dbReference type="AlphaFoldDB" id="A0A5M6CRD8"/>
<reference evidence="2 3" key="1">
    <citation type="submission" date="2019-09" db="EMBL/GenBank/DDBJ databases">
        <title>Genome sequence and assembly of Taibaiella sp.</title>
        <authorList>
            <person name="Chhetri G."/>
        </authorList>
    </citation>
    <scope>NUCLEOTIDE SEQUENCE [LARGE SCALE GENOMIC DNA]</scope>
    <source>
        <strain evidence="2 3">KVB11</strain>
    </source>
</reference>
<dbReference type="GO" id="GO:0005886">
    <property type="term" value="C:plasma membrane"/>
    <property type="evidence" value="ECO:0007669"/>
    <property type="project" value="TreeGrafter"/>
</dbReference>
<dbReference type="Proteomes" id="UP000323632">
    <property type="component" value="Unassembled WGS sequence"/>
</dbReference>
<dbReference type="CDD" id="cd06259">
    <property type="entry name" value="YdcF-like"/>
    <property type="match status" value="1"/>
</dbReference>
<dbReference type="InterPro" id="IPR003848">
    <property type="entry name" value="DUF218"/>
</dbReference>
<proteinExistence type="predicted"/>
<dbReference type="Pfam" id="PF02698">
    <property type="entry name" value="DUF218"/>
    <property type="match status" value="1"/>
</dbReference>
<accession>A0A5M6CRD8</accession>
<dbReference type="EMBL" id="VWSH01000001">
    <property type="protein sequence ID" value="KAA5537536.1"/>
    <property type="molecule type" value="Genomic_DNA"/>
</dbReference>
<dbReference type="InterPro" id="IPR051599">
    <property type="entry name" value="Cell_Envelope_Assoc"/>
</dbReference>
<dbReference type="InterPro" id="IPR014729">
    <property type="entry name" value="Rossmann-like_a/b/a_fold"/>
</dbReference>
<dbReference type="PANTHER" id="PTHR30336">
    <property type="entry name" value="INNER MEMBRANE PROTEIN, PROBABLE PERMEASE"/>
    <property type="match status" value="1"/>
</dbReference>
<evidence type="ECO:0000259" key="1">
    <source>
        <dbReference type="Pfam" id="PF02698"/>
    </source>
</evidence>
<dbReference type="Gene3D" id="3.40.50.620">
    <property type="entry name" value="HUPs"/>
    <property type="match status" value="1"/>
</dbReference>
<gene>
    <name evidence="2" type="ORF">F0919_06060</name>
</gene>
<protein>
    <submittedName>
        <fullName evidence="2">YdcF family protein</fullName>
    </submittedName>
</protein>
<evidence type="ECO:0000313" key="2">
    <source>
        <dbReference type="EMBL" id="KAA5537536.1"/>
    </source>
</evidence>
<organism evidence="2 3">
    <name type="scientific">Taibaiella lutea</name>
    <dbReference type="NCBI Taxonomy" id="2608001"/>
    <lineage>
        <taxon>Bacteria</taxon>
        <taxon>Pseudomonadati</taxon>
        <taxon>Bacteroidota</taxon>
        <taxon>Chitinophagia</taxon>
        <taxon>Chitinophagales</taxon>
        <taxon>Chitinophagaceae</taxon>
        <taxon>Taibaiella</taxon>
    </lineage>
</organism>
<sequence>MIGFIISALFEFGCVFYKKRPRRLLKEVVENGQTFDAVIVPGAPFKNNTWDSVMKGRVIWSYVLYKNGIVRNVIYSGGAVYSPYYEAKIMGLYAMQLGIPAEHIFYDTMAEHSTENIYYSYGLARNAGFKSIALATDPFQSSMLKAFTKKRFATPVVHLPFVIDSLRQYNYLSPEINPAPAFQKHFKSITERQGFWERLRGTRGKYIPFDKYPDGIVPAL</sequence>
<dbReference type="PANTHER" id="PTHR30336:SF20">
    <property type="entry name" value="DUF218 DOMAIN-CONTAINING PROTEIN"/>
    <property type="match status" value="1"/>
</dbReference>